<dbReference type="CDD" id="cd03801">
    <property type="entry name" value="GT4_PimA-like"/>
    <property type="match status" value="1"/>
</dbReference>
<accession>A0A1H3E1K0</accession>
<name>A0A1H3E1K0_9RHOB</name>
<dbReference type="STRING" id="985054.SAMN05444358_11017"/>
<dbReference type="AlphaFoldDB" id="A0A1H3E1K0"/>
<proteinExistence type="predicted"/>
<dbReference type="RefSeq" id="WP_074738571.1">
    <property type="nucleotide sequence ID" value="NZ_FNNP01000010.1"/>
</dbReference>
<dbReference type="Gene3D" id="3.40.50.2000">
    <property type="entry name" value="Glycogen Phosphorylase B"/>
    <property type="match status" value="2"/>
</dbReference>
<feature type="domain" description="Glycosyl transferase family 1" evidence="1">
    <location>
        <begin position="207"/>
        <end position="372"/>
    </location>
</feature>
<dbReference type="InterPro" id="IPR028098">
    <property type="entry name" value="Glyco_trans_4-like_N"/>
</dbReference>
<keyword evidence="3" id="KW-0808">Transferase</keyword>
<keyword evidence="4" id="KW-1185">Reference proteome</keyword>
<dbReference type="PANTHER" id="PTHR12526">
    <property type="entry name" value="GLYCOSYLTRANSFERASE"/>
    <property type="match status" value="1"/>
</dbReference>
<dbReference type="SUPFAM" id="SSF53756">
    <property type="entry name" value="UDP-Glycosyltransferase/glycogen phosphorylase"/>
    <property type="match status" value="1"/>
</dbReference>
<feature type="domain" description="Glycosyltransferase subfamily 4-like N-terminal" evidence="2">
    <location>
        <begin position="17"/>
        <end position="193"/>
    </location>
</feature>
<dbReference type="EMBL" id="FNNP01000010">
    <property type="protein sequence ID" value="SDX72593.1"/>
    <property type="molecule type" value="Genomic_DNA"/>
</dbReference>
<dbReference type="Proteomes" id="UP000183400">
    <property type="component" value="Unassembled WGS sequence"/>
</dbReference>
<dbReference type="Pfam" id="PF00534">
    <property type="entry name" value="Glycos_transf_1"/>
    <property type="match status" value="1"/>
</dbReference>
<reference evidence="4" key="1">
    <citation type="submission" date="2016-10" db="EMBL/GenBank/DDBJ databases">
        <authorList>
            <person name="Varghese N."/>
            <person name="Submissions S."/>
        </authorList>
    </citation>
    <scope>NUCLEOTIDE SEQUENCE [LARGE SCALE GENOMIC DNA]</scope>
    <source>
        <strain evidence="4">DSM 27839</strain>
    </source>
</reference>
<organism evidence="3 4">
    <name type="scientific">Ruegeria halocynthiae</name>
    <dbReference type="NCBI Taxonomy" id="985054"/>
    <lineage>
        <taxon>Bacteria</taxon>
        <taxon>Pseudomonadati</taxon>
        <taxon>Pseudomonadota</taxon>
        <taxon>Alphaproteobacteria</taxon>
        <taxon>Rhodobacterales</taxon>
        <taxon>Roseobacteraceae</taxon>
        <taxon>Ruegeria</taxon>
    </lineage>
</organism>
<dbReference type="GO" id="GO:0016757">
    <property type="term" value="F:glycosyltransferase activity"/>
    <property type="evidence" value="ECO:0007669"/>
    <property type="project" value="InterPro"/>
</dbReference>
<dbReference type="OrthoDB" id="529131at2"/>
<evidence type="ECO:0000259" key="1">
    <source>
        <dbReference type="Pfam" id="PF00534"/>
    </source>
</evidence>
<evidence type="ECO:0000313" key="3">
    <source>
        <dbReference type="EMBL" id="SDX72593.1"/>
    </source>
</evidence>
<protein>
    <submittedName>
        <fullName evidence="3">Glycosyltransferase involved in cell wall bisynthesis</fullName>
    </submittedName>
</protein>
<evidence type="ECO:0000313" key="4">
    <source>
        <dbReference type="Proteomes" id="UP000183400"/>
    </source>
</evidence>
<evidence type="ECO:0000259" key="2">
    <source>
        <dbReference type="Pfam" id="PF13439"/>
    </source>
</evidence>
<sequence>MRIGLVTPAWPGGSHANGITTSVFYLSQGLQAQGHEVTIISLNDEGLKNDRDRSVFILPKARKMTVLERAKKHLNLDEPFHEIIGEQIAAAVSEAARSKSIDVLIMEETHGWAKTVQELLPIPVIVVLHGPWFIQSGLQREKTSIDDRRREHRESLAIKGCAGVVGPSRSVLEMTLSEVPGINSEQAVIHNPILQKLPVCYDKLDEKQRKSILFVGRHDHRKGADTLFSGFARLVEQGADVFLTFIGPDPGLKQADGSIVFIPEALAALGHEVSSRITYLGACSGQEIDLHRQKHLLTVVTSRYETFGYTVLEALAAGSATISTAAGGPEEIIRDGETGLLIPPDDPAELANACMKLLNNPDLAASLGKAARVDVSKRFNPDVVAAALVDFSKKVVAGST</sequence>
<gene>
    <name evidence="3" type="ORF">SAMN05444358_11017</name>
</gene>
<dbReference type="Pfam" id="PF13439">
    <property type="entry name" value="Glyco_transf_4"/>
    <property type="match status" value="1"/>
</dbReference>
<dbReference type="InterPro" id="IPR001296">
    <property type="entry name" value="Glyco_trans_1"/>
</dbReference>